<feature type="transmembrane region" description="Helical" evidence="2">
    <location>
        <begin position="12"/>
        <end position="31"/>
    </location>
</feature>
<organism evidence="3 4">
    <name type="scientific">Sulfoacidibacillus ferrooxidans</name>
    <dbReference type="NCBI Taxonomy" id="2005001"/>
    <lineage>
        <taxon>Bacteria</taxon>
        <taxon>Bacillati</taxon>
        <taxon>Bacillota</taxon>
        <taxon>Bacilli</taxon>
        <taxon>Bacillales</taxon>
        <taxon>Alicyclobacillaceae</taxon>
        <taxon>Sulfoacidibacillus</taxon>
    </lineage>
</organism>
<comment type="similarity">
    <text evidence="1">Belongs to the UPF0749 family.</text>
</comment>
<dbReference type="RefSeq" id="WP_241711403.1">
    <property type="nucleotide sequence ID" value="NZ_JALBUF010000001.1"/>
</dbReference>
<protein>
    <recommendedName>
        <fullName evidence="5">DUF881 domain-containing protein</fullName>
    </recommendedName>
</protein>
<keyword evidence="2" id="KW-1133">Transmembrane helix</keyword>
<dbReference type="Proteomes" id="UP001139263">
    <property type="component" value="Unassembled WGS sequence"/>
</dbReference>
<evidence type="ECO:0000256" key="2">
    <source>
        <dbReference type="SAM" id="Phobius"/>
    </source>
</evidence>
<accession>A0A9X1V7X6</accession>
<evidence type="ECO:0008006" key="5">
    <source>
        <dbReference type="Google" id="ProtNLM"/>
    </source>
</evidence>
<dbReference type="Pfam" id="PF05949">
    <property type="entry name" value="DUF881"/>
    <property type="match status" value="1"/>
</dbReference>
<keyword evidence="4" id="KW-1185">Reference proteome</keyword>
<keyword evidence="2" id="KW-0472">Membrane</keyword>
<evidence type="ECO:0000313" key="4">
    <source>
        <dbReference type="Proteomes" id="UP001139263"/>
    </source>
</evidence>
<name>A0A9X1V7X6_9BACL</name>
<evidence type="ECO:0000313" key="3">
    <source>
        <dbReference type="EMBL" id="MCI0181768.1"/>
    </source>
</evidence>
<dbReference type="Gene3D" id="3.30.70.1880">
    <property type="entry name" value="Protein of unknown function DUF881"/>
    <property type="match status" value="1"/>
</dbReference>
<dbReference type="InterPro" id="IPR010273">
    <property type="entry name" value="DUF881"/>
</dbReference>
<reference evidence="3" key="1">
    <citation type="submission" date="2022-03" db="EMBL/GenBank/DDBJ databases">
        <title>Draft Genome Sequence of Firmicute Strain S0AB, a Heterotrophic Iron/Sulfur-Oxidizing Extreme Acidophile.</title>
        <authorList>
            <person name="Vergara E."/>
            <person name="Pakostova E."/>
            <person name="Johnson D.B."/>
            <person name="Holmes D.S."/>
        </authorList>
    </citation>
    <scope>NUCLEOTIDE SEQUENCE</scope>
    <source>
        <strain evidence="3">S0AB</strain>
    </source>
</reference>
<gene>
    <name evidence="3" type="ORF">MM817_00002</name>
</gene>
<dbReference type="PANTHER" id="PTHR37313:SF2">
    <property type="entry name" value="UPF0749 PROTEIN YLXX"/>
    <property type="match status" value="1"/>
</dbReference>
<evidence type="ECO:0000256" key="1">
    <source>
        <dbReference type="ARBA" id="ARBA00009108"/>
    </source>
</evidence>
<dbReference type="AlphaFoldDB" id="A0A9X1V7X6"/>
<comment type="caution">
    <text evidence="3">The sequence shown here is derived from an EMBL/GenBank/DDBJ whole genome shotgun (WGS) entry which is preliminary data.</text>
</comment>
<dbReference type="EMBL" id="JALBUF010000001">
    <property type="protein sequence ID" value="MCI0181768.1"/>
    <property type="molecule type" value="Genomic_DNA"/>
</dbReference>
<dbReference type="PANTHER" id="PTHR37313">
    <property type="entry name" value="UPF0749 PROTEIN RV1825"/>
    <property type="match status" value="1"/>
</dbReference>
<sequence length="244" mass="25921">MDLKQLLPAKRKMIAWTIVAFVFGTMMSVQYHDVELGGAALWAGSPDVASVNSRLVAVQNYNKQVYQKTKQITQQILQLQDQALAQGGEMAHVERELRAARILAGTVPLVGPGVSVTISDGKMDEVAMAQFITHDWDLRSVVNELFAAGADAVSINSARVTETTGIFCVGPVVRVGTMQIGPPFIIRAIGQSGVLSAALNLPGGPLDILRGANRGLSVSNPIQEKMISIPAYQTPLVITGGGTS</sequence>
<keyword evidence="2" id="KW-0812">Transmembrane</keyword>
<proteinExistence type="inferred from homology"/>